<comment type="caution">
    <text evidence="1">The sequence shown here is derived from an EMBL/GenBank/DDBJ whole genome shotgun (WGS) entry which is preliminary data.</text>
</comment>
<gene>
    <name evidence="1" type="ORF">Tci_457724</name>
</gene>
<proteinExistence type="predicted"/>
<evidence type="ECO:0000313" key="1">
    <source>
        <dbReference type="EMBL" id="GEY85750.1"/>
    </source>
</evidence>
<name>A0A699HX44_TANCI</name>
<sequence length="85" mass="9909">MGFMDEKKKYYIFHVDGSPASSKAEHERVIQFFYVTIYKNEYDTKSIYPRNHKMLLIVLLVKVLDEANCPYGYHAIAIALSLMEA</sequence>
<dbReference type="EMBL" id="BKCJ010216434">
    <property type="protein sequence ID" value="GEY85750.1"/>
    <property type="molecule type" value="Genomic_DNA"/>
</dbReference>
<protein>
    <submittedName>
        <fullName evidence="1">Uncharacterized protein</fullName>
    </submittedName>
</protein>
<accession>A0A699HX44</accession>
<dbReference type="AlphaFoldDB" id="A0A699HX44"/>
<reference evidence="1" key="1">
    <citation type="journal article" date="2019" name="Sci. Rep.">
        <title>Draft genome of Tanacetum cinerariifolium, the natural source of mosquito coil.</title>
        <authorList>
            <person name="Yamashiro T."/>
            <person name="Shiraishi A."/>
            <person name="Satake H."/>
            <person name="Nakayama K."/>
        </authorList>
    </citation>
    <scope>NUCLEOTIDE SEQUENCE</scope>
</reference>
<organism evidence="1">
    <name type="scientific">Tanacetum cinerariifolium</name>
    <name type="common">Dalmatian daisy</name>
    <name type="synonym">Chrysanthemum cinerariifolium</name>
    <dbReference type="NCBI Taxonomy" id="118510"/>
    <lineage>
        <taxon>Eukaryota</taxon>
        <taxon>Viridiplantae</taxon>
        <taxon>Streptophyta</taxon>
        <taxon>Embryophyta</taxon>
        <taxon>Tracheophyta</taxon>
        <taxon>Spermatophyta</taxon>
        <taxon>Magnoliopsida</taxon>
        <taxon>eudicotyledons</taxon>
        <taxon>Gunneridae</taxon>
        <taxon>Pentapetalae</taxon>
        <taxon>asterids</taxon>
        <taxon>campanulids</taxon>
        <taxon>Asterales</taxon>
        <taxon>Asteraceae</taxon>
        <taxon>Asteroideae</taxon>
        <taxon>Anthemideae</taxon>
        <taxon>Anthemidinae</taxon>
        <taxon>Tanacetum</taxon>
    </lineage>
</organism>